<dbReference type="SUPFAM" id="SSF51161">
    <property type="entry name" value="Trimeric LpxA-like enzymes"/>
    <property type="match status" value="1"/>
</dbReference>
<evidence type="ECO:0008006" key="5">
    <source>
        <dbReference type="Google" id="ProtNLM"/>
    </source>
</evidence>
<evidence type="ECO:0000313" key="4">
    <source>
        <dbReference type="Proteomes" id="UP000232323"/>
    </source>
</evidence>
<evidence type="ECO:0000256" key="2">
    <source>
        <dbReference type="ARBA" id="ARBA00034694"/>
    </source>
</evidence>
<dbReference type="Pfam" id="PF00132">
    <property type="entry name" value="Hexapep"/>
    <property type="match status" value="1"/>
</dbReference>
<dbReference type="InterPro" id="IPR001451">
    <property type="entry name" value="Hexapep"/>
</dbReference>
<evidence type="ECO:0000256" key="1">
    <source>
        <dbReference type="ARBA" id="ARBA00023595"/>
    </source>
</evidence>
<dbReference type="EMBL" id="BEGY01000006">
    <property type="protein sequence ID" value="GAX74110.1"/>
    <property type="molecule type" value="Genomic_DNA"/>
</dbReference>
<comment type="similarity">
    <text evidence="1">Belongs to the gamma-class carbonic anhydrase family.</text>
</comment>
<protein>
    <recommendedName>
        <fullName evidence="5">UDP N-acetylglucosamine O-acyltransferase C-terminal domain-containing protein</fullName>
    </recommendedName>
</protein>
<keyword evidence="4" id="KW-1185">Reference proteome</keyword>
<dbReference type="PANTHER" id="PTHR13061">
    <property type="entry name" value="DYNACTIN SUBUNIT P25"/>
    <property type="match status" value="1"/>
</dbReference>
<dbReference type="InterPro" id="IPR047324">
    <property type="entry name" value="LbH_gamma_CA-like"/>
</dbReference>
<gene>
    <name evidence="3" type="ORF">CEUSTIGMA_g1559.t1</name>
</gene>
<dbReference type="InterPro" id="IPR011004">
    <property type="entry name" value="Trimer_LpxA-like_sf"/>
</dbReference>
<accession>A0A250WU70</accession>
<dbReference type="STRING" id="1157962.A0A250WU70"/>
<reference evidence="3 4" key="1">
    <citation type="submission" date="2017-08" db="EMBL/GenBank/DDBJ databases">
        <title>Acidophilic green algal genome provides insights into adaptation to an acidic environment.</title>
        <authorList>
            <person name="Hirooka S."/>
            <person name="Hirose Y."/>
            <person name="Kanesaki Y."/>
            <person name="Higuchi S."/>
            <person name="Fujiwara T."/>
            <person name="Onuma R."/>
            <person name="Era A."/>
            <person name="Ohbayashi R."/>
            <person name="Uzuka A."/>
            <person name="Nozaki H."/>
            <person name="Yoshikawa H."/>
            <person name="Miyagishima S.Y."/>
        </authorList>
    </citation>
    <scope>NUCLEOTIDE SEQUENCE [LARGE SCALE GENOMIC DNA]</scope>
    <source>
        <strain evidence="3 4">NIES-2499</strain>
    </source>
</reference>
<evidence type="ECO:0000313" key="3">
    <source>
        <dbReference type="EMBL" id="GAX74110.1"/>
    </source>
</evidence>
<name>A0A250WU70_9CHLO</name>
<dbReference type="CDD" id="cd04645">
    <property type="entry name" value="LbH_gamma_CA_like"/>
    <property type="match status" value="1"/>
</dbReference>
<proteinExistence type="inferred from homology"/>
<dbReference type="OrthoDB" id="25818at2759"/>
<dbReference type="Gene3D" id="2.160.10.10">
    <property type="entry name" value="Hexapeptide repeat proteins"/>
    <property type="match status" value="1"/>
</dbReference>
<dbReference type="PANTHER" id="PTHR13061:SF50">
    <property type="entry name" value="GAMMA CARBONIC ANHYDRASE 1, MITOCHONDRIAL"/>
    <property type="match status" value="1"/>
</dbReference>
<organism evidence="3 4">
    <name type="scientific">Chlamydomonas eustigma</name>
    <dbReference type="NCBI Taxonomy" id="1157962"/>
    <lineage>
        <taxon>Eukaryota</taxon>
        <taxon>Viridiplantae</taxon>
        <taxon>Chlorophyta</taxon>
        <taxon>core chlorophytes</taxon>
        <taxon>Chlorophyceae</taxon>
        <taxon>CS clade</taxon>
        <taxon>Chlamydomonadales</taxon>
        <taxon>Chlamydomonadaceae</taxon>
        <taxon>Chlamydomonas</taxon>
    </lineage>
</organism>
<dbReference type="Proteomes" id="UP000232323">
    <property type="component" value="Unassembled WGS sequence"/>
</dbReference>
<dbReference type="GO" id="GO:0031966">
    <property type="term" value="C:mitochondrial membrane"/>
    <property type="evidence" value="ECO:0007669"/>
    <property type="project" value="UniProtKB-SubCell"/>
</dbReference>
<comment type="caution">
    <text evidence="3">The sequence shown here is derived from an EMBL/GenBank/DDBJ whole genome shotgun (WGS) entry which is preliminary data.</text>
</comment>
<comment type="subcellular location">
    <subcellularLocation>
        <location evidence="2">Mitochondrion membrane</location>
        <topology evidence="2">Peripheral membrane protein</topology>
        <orientation evidence="2">Matrix side</orientation>
    </subcellularLocation>
</comment>
<dbReference type="InterPro" id="IPR050484">
    <property type="entry name" value="Transf_Hexapept/Carb_Anhydrase"/>
</dbReference>
<dbReference type="SMR" id="A0A250WU70"/>
<sequence length="351" mass="37407">MSQQRALMQLFVMSKMSDVYVLACLDMPIAGVQRIYQCRKPGSPNMALKHAGARFPYRFPPSKGFVENTIAGVGSIFRTVGAALDEIGALLQGPGAVTETVRPNLAWAPAKFDPATPPTKGQVASVPPLGRILSIKQIVMPTKGMDVFVAPNANVIGDVKIGSRSSIWYGAVLRGDVNGIEIGSNTNIQDNVIIHVAKHSIDGVPQPTIIGNNVTVGHCATVHAATVGDDCLIGMGSTLLDGSKVESGSIVAAGAVVPPKTVIPSGQVWAGSPAKFLRNLEQEEKEFIAKSASNISDLADVHRFENGKTFEELVVESRIEVDRYLASDPLNTIHQMFELDAQTLLATKSKK</sequence>
<dbReference type="AlphaFoldDB" id="A0A250WU70"/>